<sequence length="103" mass="11771">MLEDIMRLSQFSFSAAQEGDFDLSSRVNELIIRISQMTRVRLPPEIKRTYCKRCKVSLIPGVTLSVRVRSQGRQKYVVRRCLVCGYIHRMPLGRQSGGKEPAA</sequence>
<feature type="binding site" evidence="8">
    <location>
        <position position="84"/>
    </location>
    <ligand>
        <name>Zn(2+)</name>
        <dbReference type="ChEBI" id="CHEBI:29105"/>
    </ligand>
</feature>
<dbReference type="InterPro" id="IPR007175">
    <property type="entry name" value="Rpr2/Snm1/Rpp21"/>
</dbReference>
<gene>
    <name evidence="8" type="primary">rnp4</name>
    <name evidence="9" type="ordered locus">ASAC_1186</name>
</gene>
<evidence type="ECO:0000256" key="5">
    <source>
        <dbReference type="ARBA" id="ARBA00022759"/>
    </source>
</evidence>
<dbReference type="GO" id="GO:0005737">
    <property type="term" value="C:cytoplasm"/>
    <property type="evidence" value="ECO:0007669"/>
    <property type="project" value="UniProtKB-SubCell"/>
</dbReference>
<feature type="binding site" evidence="8">
    <location>
        <position position="51"/>
    </location>
    <ligand>
        <name>Zn(2+)</name>
        <dbReference type="ChEBI" id="CHEBI:29105"/>
    </ligand>
</feature>
<feature type="binding site" evidence="8">
    <location>
        <position position="54"/>
    </location>
    <ligand>
        <name>Zn(2+)</name>
        <dbReference type="ChEBI" id="CHEBI:29105"/>
    </ligand>
</feature>
<dbReference type="HAMAP" id="MF_00757">
    <property type="entry name" value="RNase_P_4"/>
    <property type="match status" value="1"/>
</dbReference>
<evidence type="ECO:0000313" key="10">
    <source>
        <dbReference type="Proteomes" id="UP000000346"/>
    </source>
</evidence>
<dbReference type="Pfam" id="PF04032">
    <property type="entry name" value="Rpr2"/>
    <property type="match status" value="1"/>
</dbReference>
<dbReference type="GO" id="GO:0008270">
    <property type="term" value="F:zinc ion binding"/>
    <property type="evidence" value="ECO:0007669"/>
    <property type="project" value="UniProtKB-UniRule"/>
</dbReference>
<evidence type="ECO:0000256" key="3">
    <source>
        <dbReference type="ARBA" id="ARBA00022722"/>
    </source>
</evidence>
<dbReference type="Proteomes" id="UP000000346">
    <property type="component" value="Chromosome"/>
</dbReference>
<comment type="function">
    <text evidence="8">Part of ribonuclease P, a protein complex that generates mature tRNA molecules by cleaving their 5'-ends.</text>
</comment>
<dbReference type="STRING" id="666510.ASAC_1186"/>
<dbReference type="HOGENOM" id="CLU_079140_3_1_2"/>
<comment type="similarity">
    <text evidence="8">Belongs to the eukaryotic/archaeal RNase P protein component 4 family.</text>
</comment>
<evidence type="ECO:0000256" key="1">
    <source>
        <dbReference type="ARBA" id="ARBA00022490"/>
    </source>
</evidence>
<dbReference type="InterPro" id="IPR016432">
    <property type="entry name" value="RNP4"/>
</dbReference>
<evidence type="ECO:0000313" key="9">
    <source>
        <dbReference type="EMBL" id="ADL19591.1"/>
    </source>
</evidence>
<protein>
    <recommendedName>
        <fullName evidence="8">Ribonuclease P protein component 4</fullName>
        <shortName evidence="8">RNase P component 4</shortName>
        <ecNumber evidence="8">3.1.26.5</ecNumber>
    </recommendedName>
    <alternativeName>
        <fullName evidence="8">Rpp21</fullName>
    </alternativeName>
</protein>
<dbReference type="PANTHER" id="PTHR14742:SF0">
    <property type="entry name" value="RIBONUCLEASE P PROTEIN SUBUNIT P21"/>
    <property type="match status" value="1"/>
</dbReference>
<evidence type="ECO:0000256" key="4">
    <source>
        <dbReference type="ARBA" id="ARBA00022723"/>
    </source>
</evidence>
<evidence type="ECO:0000256" key="2">
    <source>
        <dbReference type="ARBA" id="ARBA00022694"/>
    </source>
</evidence>
<comment type="catalytic activity">
    <reaction evidence="8">
        <text>Endonucleolytic cleavage of RNA, removing 5'-extranucleotides from tRNA precursor.</text>
        <dbReference type="EC" id="3.1.26.5"/>
    </reaction>
</comment>
<comment type="subunit">
    <text evidence="8">Consists of a catalytic RNA component and at least 4-5 protein subunits.</text>
</comment>
<evidence type="ECO:0000256" key="7">
    <source>
        <dbReference type="ARBA" id="ARBA00022833"/>
    </source>
</evidence>
<dbReference type="InParanoid" id="D9Q2Q3"/>
<keyword evidence="3 8" id="KW-0540">Nuclease</keyword>
<dbReference type="PIRSF" id="PIRSF004878">
    <property type="entry name" value="RNase_P_4"/>
    <property type="match status" value="1"/>
</dbReference>
<accession>D9Q2Q3</accession>
<comment type="subcellular location">
    <subcellularLocation>
        <location evidence="8">Cytoplasm</location>
    </subcellularLocation>
</comment>
<keyword evidence="7 8" id="KW-0862">Zinc</keyword>
<dbReference type="GO" id="GO:0001682">
    <property type="term" value="P:tRNA 5'-leader removal"/>
    <property type="evidence" value="ECO:0007669"/>
    <property type="project" value="UniProtKB-UniRule"/>
</dbReference>
<name>D9Q2Q3_ACIS3</name>
<keyword evidence="4 8" id="KW-0479">Metal-binding</keyword>
<feature type="binding site" evidence="8">
    <location>
        <position position="81"/>
    </location>
    <ligand>
        <name>Zn(2+)</name>
        <dbReference type="ChEBI" id="CHEBI:29105"/>
    </ligand>
</feature>
<dbReference type="Gene3D" id="6.20.50.20">
    <property type="match status" value="1"/>
</dbReference>
<dbReference type="KEGG" id="asc:ASAC_1186"/>
<dbReference type="GO" id="GO:0004526">
    <property type="term" value="F:ribonuclease P activity"/>
    <property type="evidence" value="ECO:0007669"/>
    <property type="project" value="UniProtKB-UniRule"/>
</dbReference>
<dbReference type="eggNOG" id="arCOG04345">
    <property type="taxonomic scope" value="Archaea"/>
</dbReference>
<dbReference type="GO" id="GO:0030677">
    <property type="term" value="C:ribonuclease P complex"/>
    <property type="evidence" value="ECO:0007669"/>
    <property type="project" value="UniProtKB-UniRule"/>
</dbReference>
<organism evidence="9 10">
    <name type="scientific">Acidilobus saccharovorans (strain DSM 16705 / JCM 18335 / VKM B-2471 / 345-15)</name>
    <dbReference type="NCBI Taxonomy" id="666510"/>
    <lineage>
        <taxon>Archaea</taxon>
        <taxon>Thermoproteota</taxon>
        <taxon>Thermoprotei</taxon>
        <taxon>Acidilobales</taxon>
        <taxon>Acidilobaceae</taxon>
        <taxon>Acidilobus</taxon>
    </lineage>
</organism>
<proteinExistence type="inferred from homology"/>
<keyword evidence="1 8" id="KW-0963">Cytoplasm</keyword>
<keyword evidence="2 8" id="KW-0819">tRNA processing</keyword>
<comment type="cofactor">
    <cofactor evidence="8">
        <name>Zn(2+)</name>
        <dbReference type="ChEBI" id="CHEBI:29105"/>
    </cofactor>
    <text evidence="8">Binds 1 zinc ion per subunit.</text>
</comment>
<dbReference type="EC" id="3.1.26.5" evidence="8"/>
<dbReference type="AlphaFoldDB" id="D9Q2Q3"/>
<reference evidence="9 10" key="1">
    <citation type="journal article" date="2010" name="Appl. Environ. Microbiol.">
        <title>The genome sequence of the crenarchaeon Acidilobus saccharovorans supports a new order, Acidilobales, and suggests an important ecological role in terrestrial acidic hot springs.</title>
        <authorList>
            <person name="Mardanov A.V."/>
            <person name="Svetlitchnyi V.A."/>
            <person name="Beletsky A.V."/>
            <person name="Prokofeva M.I."/>
            <person name="Bonch-Osmolovskaya E.A."/>
            <person name="Ravin N.V."/>
            <person name="Skryabin K.G."/>
        </authorList>
    </citation>
    <scope>NUCLEOTIDE SEQUENCE [LARGE SCALE GENOMIC DNA]</scope>
    <source>
        <strain evidence="10">DSM 16705 / JCM 18335 / VKM B-2471 / 345-15</strain>
    </source>
</reference>
<keyword evidence="10" id="KW-1185">Reference proteome</keyword>
<dbReference type="EMBL" id="CP001742">
    <property type="protein sequence ID" value="ADL19591.1"/>
    <property type="molecule type" value="Genomic_DNA"/>
</dbReference>
<keyword evidence="5 8" id="KW-0255">Endonuclease</keyword>
<evidence type="ECO:0000256" key="8">
    <source>
        <dbReference type="HAMAP-Rule" id="MF_00757"/>
    </source>
</evidence>
<evidence type="ECO:0000256" key="6">
    <source>
        <dbReference type="ARBA" id="ARBA00022801"/>
    </source>
</evidence>
<keyword evidence="6 8" id="KW-0378">Hydrolase</keyword>
<dbReference type="PANTHER" id="PTHR14742">
    <property type="entry name" value="RIBONUCLEASE P SUBUNIT P21"/>
    <property type="match status" value="1"/>
</dbReference>